<keyword evidence="3" id="KW-1185">Reference proteome</keyword>
<comment type="caution">
    <text evidence="2">The sequence shown here is derived from an EMBL/GenBank/DDBJ whole genome shotgun (WGS) entry which is preliminary data.</text>
</comment>
<feature type="transmembrane region" description="Helical" evidence="1">
    <location>
        <begin position="112"/>
        <end position="131"/>
    </location>
</feature>
<protein>
    <recommendedName>
        <fullName evidence="4">Mannosyltransferase</fullName>
    </recommendedName>
</protein>
<dbReference type="EMBL" id="CAUYUJ010016478">
    <property type="protein sequence ID" value="CAK0865712.1"/>
    <property type="molecule type" value="Genomic_DNA"/>
</dbReference>
<accession>A0ABN9UZE8</accession>
<keyword evidence="1" id="KW-0812">Transmembrane</keyword>
<evidence type="ECO:0000256" key="1">
    <source>
        <dbReference type="SAM" id="Phobius"/>
    </source>
</evidence>
<proteinExistence type="predicted"/>
<name>A0ABN9UZE8_9DINO</name>
<evidence type="ECO:0000313" key="3">
    <source>
        <dbReference type="Proteomes" id="UP001189429"/>
    </source>
</evidence>
<sequence>MISDEEEVRTLMTDAHEHRHTCATLYQYHKLLHSHGAARPWYYSPHPNNCIFIWYPYIANFVGVALELSAYFSFFQDPVHICASSHLGVPSSTLSEVLALHRDKSDPFHRSVWVACVIGLSSFLCFVFGPLKDIANISDRYFRWLVEDAWNHGVNLYDVTFDNFLIMSGVRT</sequence>
<evidence type="ECO:0000313" key="2">
    <source>
        <dbReference type="EMBL" id="CAK0865712.1"/>
    </source>
</evidence>
<organism evidence="2 3">
    <name type="scientific">Prorocentrum cordatum</name>
    <dbReference type="NCBI Taxonomy" id="2364126"/>
    <lineage>
        <taxon>Eukaryota</taxon>
        <taxon>Sar</taxon>
        <taxon>Alveolata</taxon>
        <taxon>Dinophyceae</taxon>
        <taxon>Prorocentrales</taxon>
        <taxon>Prorocentraceae</taxon>
        <taxon>Prorocentrum</taxon>
    </lineage>
</organism>
<gene>
    <name evidence="2" type="ORF">PCOR1329_LOCUS53160</name>
</gene>
<evidence type="ECO:0008006" key="4">
    <source>
        <dbReference type="Google" id="ProtNLM"/>
    </source>
</evidence>
<keyword evidence="1" id="KW-0472">Membrane</keyword>
<dbReference type="Proteomes" id="UP001189429">
    <property type="component" value="Unassembled WGS sequence"/>
</dbReference>
<keyword evidence="1" id="KW-1133">Transmembrane helix</keyword>
<reference evidence="2" key="1">
    <citation type="submission" date="2023-10" db="EMBL/GenBank/DDBJ databases">
        <authorList>
            <person name="Chen Y."/>
            <person name="Shah S."/>
            <person name="Dougan E. K."/>
            <person name="Thang M."/>
            <person name="Chan C."/>
        </authorList>
    </citation>
    <scope>NUCLEOTIDE SEQUENCE [LARGE SCALE GENOMIC DNA]</scope>
</reference>